<dbReference type="EMBL" id="OU963905">
    <property type="protein sequence ID" value="CAH0398611.1"/>
    <property type="molecule type" value="Genomic_DNA"/>
</dbReference>
<keyword evidence="2" id="KW-1185">Reference proteome</keyword>
<name>A0ABN8AYS6_CHISP</name>
<evidence type="ECO:0000313" key="1">
    <source>
        <dbReference type="EMBL" id="CAH0398611.1"/>
    </source>
</evidence>
<protein>
    <submittedName>
        <fullName evidence="1">Uncharacterized protein</fullName>
    </submittedName>
</protein>
<dbReference type="Proteomes" id="UP001153292">
    <property type="component" value="Chromosome 12"/>
</dbReference>
<sequence length="284" mass="33072">MDSLKRKRTQQRREFTFVANAFQTAVHSNDEDEIENAIMVLSETADKLFATETAVRDMWCESEDFDEAVFETDQYKSLEYRQRWLNVQNRYRKLVKPSISDDGSTVKSVHEGYEGTSKRRINIPKLDLVKFDGNVKNWLLFWGQFKRIHEDADLDDIDKFQFLMQSTTVISCARQLVKTYPPSGENYYKAIEALKARFSRDDVLIQTYVRGLLNLVLMRQRGQTSDLTSLYDNLQTHLQALETLGVAKDKYASVLFPMTESALPEDILRTWNRIRAQNVQKATI</sequence>
<reference evidence="1" key="1">
    <citation type="submission" date="2021-12" db="EMBL/GenBank/DDBJ databases">
        <authorList>
            <person name="King R."/>
        </authorList>
    </citation>
    <scope>NUCLEOTIDE SEQUENCE</scope>
</reference>
<dbReference type="Pfam" id="PF03564">
    <property type="entry name" value="DUF1759"/>
    <property type="match status" value="1"/>
</dbReference>
<dbReference type="InterPro" id="IPR005312">
    <property type="entry name" value="DUF1759"/>
</dbReference>
<organism evidence="1 2">
    <name type="scientific">Chilo suppressalis</name>
    <name type="common">Asiatic rice borer moth</name>
    <dbReference type="NCBI Taxonomy" id="168631"/>
    <lineage>
        <taxon>Eukaryota</taxon>
        <taxon>Metazoa</taxon>
        <taxon>Ecdysozoa</taxon>
        <taxon>Arthropoda</taxon>
        <taxon>Hexapoda</taxon>
        <taxon>Insecta</taxon>
        <taxon>Pterygota</taxon>
        <taxon>Neoptera</taxon>
        <taxon>Endopterygota</taxon>
        <taxon>Lepidoptera</taxon>
        <taxon>Glossata</taxon>
        <taxon>Ditrysia</taxon>
        <taxon>Pyraloidea</taxon>
        <taxon>Crambidae</taxon>
        <taxon>Crambinae</taxon>
        <taxon>Chilo</taxon>
    </lineage>
</organism>
<proteinExistence type="predicted"/>
<dbReference type="PANTHER" id="PTHR22954:SF3">
    <property type="entry name" value="PROTEIN CBG08539"/>
    <property type="match status" value="1"/>
</dbReference>
<accession>A0ABN8AYS6</accession>
<dbReference type="PANTHER" id="PTHR22954">
    <property type="entry name" value="RETROVIRAL PROTEASE-RELATED"/>
    <property type="match status" value="1"/>
</dbReference>
<gene>
    <name evidence="1" type="ORF">CHILSU_LOCUS1732</name>
</gene>
<evidence type="ECO:0000313" key="2">
    <source>
        <dbReference type="Proteomes" id="UP001153292"/>
    </source>
</evidence>